<proteinExistence type="predicted"/>
<evidence type="ECO:0000313" key="1">
    <source>
        <dbReference type="EMBL" id="SFD63907.1"/>
    </source>
</evidence>
<dbReference type="InterPro" id="IPR029063">
    <property type="entry name" value="SAM-dependent_MTases_sf"/>
</dbReference>
<sequence length="360" mass="39101">MTHFLFCVCQLGAEPAVKYELAALRPELRFAYSRPGLVTFKSPTPVAPDAPLPAVFVRAFGASLGPADSPERVFTMLAGTCPVGQPVRLHVWERDVSRPGEEPPGFRYGPRAAEARAALVAAWPEGQHPLLAGEVAEPGDRVLDVIVAEGEPWWVGYHVHGPGHSPFPGGRIAVDMPPEAPSRAYRKLEEALIWSGAPVRAGDVAVEIGSAPGGASYALLRRGVTVYGIDPALMDPVVLDYRGQPPADNRFIHLHRPMSMVQRADLPSALHWVLMDVNLAPQVALITARRLAARPRHALHGVLLTLKLDDWRAVRHVPRLLASIAAMGMEEVKATQLPSNRMELFVCGLTRAGRQRLTGH</sequence>
<dbReference type="EMBL" id="FOMX01000003">
    <property type="protein sequence ID" value="SFD63907.1"/>
    <property type="molecule type" value="Genomic_DNA"/>
</dbReference>
<gene>
    <name evidence="1" type="ORF">SAMN02745121_00838</name>
</gene>
<dbReference type="PANTHER" id="PTHR37524:SF2">
    <property type="entry name" value="RIBOSOMAL RNA METHYLTRANSFERASE FTSJ DOMAIN-CONTAINING PROTEIN"/>
    <property type="match status" value="1"/>
</dbReference>
<dbReference type="GO" id="GO:0032259">
    <property type="term" value="P:methylation"/>
    <property type="evidence" value="ECO:0007669"/>
    <property type="project" value="UniProtKB-KW"/>
</dbReference>
<dbReference type="PANTHER" id="PTHR37524">
    <property type="entry name" value="RIBOSOMAL RNA LARGE SUBUNIT METHYLTRANSFERASE M"/>
    <property type="match status" value="1"/>
</dbReference>
<keyword evidence="2" id="KW-1185">Reference proteome</keyword>
<name>A0A1I1TZ98_9BACT</name>
<keyword evidence="1" id="KW-0808">Transferase</keyword>
<organism evidence="1 2">
    <name type="scientific">Nannocystis exedens</name>
    <dbReference type="NCBI Taxonomy" id="54"/>
    <lineage>
        <taxon>Bacteria</taxon>
        <taxon>Pseudomonadati</taxon>
        <taxon>Myxococcota</taxon>
        <taxon>Polyangia</taxon>
        <taxon>Nannocystales</taxon>
        <taxon>Nannocystaceae</taxon>
        <taxon>Nannocystis</taxon>
    </lineage>
</organism>
<accession>A0A1I1TZ98</accession>
<reference evidence="2" key="1">
    <citation type="submission" date="2016-10" db="EMBL/GenBank/DDBJ databases">
        <authorList>
            <person name="Varghese N."/>
            <person name="Submissions S."/>
        </authorList>
    </citation>
    <scope>NUCLEOTIDE SEQUENCE [LARGE SCALE GENOMIC DNA]</scope>
    <source>
        <strain evidence="2">ATCC 25963</strain>
    </source>
</reference>
<dbReference type="OrthoDB" id="154490at2"/>
<dbReference type="GO" id="GO:0008168">
    <property type="term" value="F:methyltransferase activity"/>
    <property type="evidence" value="ECO:0007669"/>
    <property type="project" value="UniProtKB-KW"/>
</dbReference>
<dbReference type="AlphaFoldDB" id="A0A1I1TZ98"/>
<keyword evidence="1" id="KW-0489">Methyltransferase</keyword>
<dbReference type="Proteomes" id="UP000199400">
    <property type="component" value="Unassembled WGS sequence"/>
</dbReference>
<dbReference type="RefSeq" id="WP_096329354.1">
    <property type="nucleotide sequence ID" value="NZ_FOMX01000003.1"/>
</dbReference>
<dbReference type="SUPFAM" id="SSF53335">
    <property type="entry name" value="S-adenosyl-L-methionine-dependent methyltransferases"/>
    <property type="match status" value="1"/>
</dbReference>
<dbReference type="STRING" id="54.SAMN02745121_00838"/>
<evidence type="ECO:0000313" key="2">
    <source>
        <dbReference type="Proteomes" id="UP000199400"/>
    </source>
</evidence>
<protein>
    <submittedName>
        <fullName evidence="1">23S rRNA (Cytidine2498-2'-O)-methyltransferase</fullName>
    </submittedName>
</protein>
<dbReference type="Gene3D" id="3.40.50.150">
    <property type="entry name" value="Vaccinia Virus protein VP39"/>
    <property type="match status" value="1"/>
</dbReference>